<protein>
    <submittedName>
        <fullName evidence="7">MRH domain-containing protein</fullName>
    </submittedName>
</protein>
<keyword evidence="1" id="KW-0732">Signal</keyword>
<evidence type="ECO:0000256" key="1">
    <source>
        <dbReference type="ARBA" id="ARBA00022729"/>
    </source>
</evidence>
<dbReference type="Pfam" id="PF23087">
    <property type="entry name" value="MRH_ELAPOR1_9th"/>
    <property type="match status" value="1"/>
</dbReference>
<organism evidence="7">
    <name type="scientific">Schistosoma curassoni</name>
    <dbReference type="NCBI Taxonomy" id="6186"/>
    <lineage>
        <taxon>Eukaryota</taxon>
        <taxon>Metazoa</taxon>
        <taxon>Spiralia</taxon>
        <taxon>Lophotrochozoa</taxon>
        <taxon>Platyhelminthes</taxon>
        <taxon>Trematoda</taxon>
        <taxon>Digenea</taxon>
        <taxon>Strigeidida</taxon>
        <taxon>Schistosomatoidea</taxon>
        <taxon>Schistosomatidae</taxon>
        <taxon>Schistosoma</taxon>
    </lineage>
</organism>
<reference evidence="7" key="1">
    <citation type="submission" date="2016-06" db="UniProtKB">
        <authorList>
            <consortium name="WormBaseParasite"/>
        </authorList>
    </citation>
    <scope>IDENTIFICATION</scope>
</reference>
<evidence type="ECO:0000313" key="5">
    <source>
        <dbReference type="EMBL" id="VDP53819.1"/>
    </source>
</evidence>
<dbReference type="PANTHER" id="PTHR22727:SF15">
    <property type="entry name" value="MRH DOMAIN-CONTAINING PROTEIN"/>
    <property type="match status" value="1"/>
</dbReference>
<name>A0A183KFC9_9TREM</name>
<feature type="compositionally biased region" description="Low complexity" evidence="3">
    <location>
        <begin position="214"/>
        <end position="228"/>
    </location>
</feature>
<dbReference type="InterPro" id="IPR044865">
    <property type="entry name" value="MRH_dom"/>
</dbReference>
<evidence type="ECO:0000313" key="7">
    <source>
        <dbReference type="WBParaSite" id="SCUD_0001372601-mRNA-1"/>
    </source>
</evidence>
<dbReference type="PROSITE" id="PS51914">
    <property type="entry name" value="MRH"/>
    <property type="match status" value="1"/>
</dbReference>
<evidence type="ECO:0000256" key="3">
    <source>
        <dbReference type="SAM" id="MobiDB-lite"/>
    </source>
</evidence>
<evidence type="ECO:0000256" key="2">
    <source>
        <dbReference type="ARBA" id="ARBA00023157"/>
    </source>
</evidence>
<proteinExistence type="predicted"/>
<dbReference type="AlphaFoldDB" id="A0A183KFC9"/>
<dbReference type="STRING" id="6186.A0A183KFC9"/>
<feature type="domain" description="MRH" evidence="4">
    <location>
        <begin position="1"/>
        <end position="150"/>
    </location>
</feature>
<accession>A0A183KFC9</accession>
<dbReference type="EMBL" id="UZAK01036100">
    <property type="protein sequence ID" value="VDP53819.1"/>
    <property type="molecule type" value="Genomic_DNA"/>
</dbReference>
<sequence length="279" mass="32378">MHIDQHTVNASICRHTRFEASNQRRTKTYSKPTRLADRLIRMVPSNVTLDFWQEVNKNLTKAGWMEDKFGNDLHYIFASDDHSSNCPHGRTTVITLRCVFTQNFETFMYQVKDFSEYITGKIELPPLCPDGTCDGCTYHFLWTSMYACRMCQENDYEKILRLIIFMCHRRNKKLEYKYMKLVQSTSGKNQVTSCAIEGDGDMDKGGSVYYTTMNNNNNNSNNNNNDNYNKTRIKSPPSYADSTGIVLEPNEFLKNDHFTQMGFKGLPKVNLPPIIYKVR</sequence>
<dbReference type="WBParaSite" id="SCUD_0001372601-mRNA-1">
    <property type="protein sequence ID" value="SCUD_0001372601-mRNA-1"/>
    <property type="gene ID" value="SCUD_0001372601"/>
</dbReference>
<keyword evidence="6" id="KW-1185">Reference proteome</keyword>
<dbReference type="PANTHER" id="PTHR22727">
    <property type="entry name" value="PROTEIN CBG13728"/>
    <property type="match status" value="1"/>
</dbReference>
<evidence type="ECO:0000313" key="6">
    <source>
        <dbReference type="Proteomes" id="UP000279833"/>
    </source>
</evidence>
<dbReference type="GO" id="GO:0016020">
    <property type="term" value="C:membrane"/>
    <property type="evidence" value="ECO:0007669"/>
    <property type="project" value="TreeGrafter"/>
</dbReference>
<gene>
    <name evidence="5" type="ORF">SCUD_LOCUS13723</name>
</gene>
<evidence type="ECO:0000259" key="4">
    <source>
        <dbReference type="PROSITE" id="PS51914"/>
    </source>
</evidence>
<reference evidence="5 6" key="2">
    <citation type="submission" date="2018-11" db="EMBL/GenBank/DDBJ databases">
        <authorList>
            <consortium name="Pathogen Informatics"/>
        </authorList>
    </citation>
    <scope>NUCLEOTIDE SEQUENCE [LARGE SCALE GENOMIC DNA]</scope>
    <source>
        <strain evidence="5">Dakar</strain>
        <strain evidence="6">Dakar, Senegal</strain>
    </source>
</reference>
<feature type="region of interest" description="Disordered" evidence="3">
    <location>
        <begin position="214"/>
        <end position="234"/>
    </location>
</feature>
<dbReference type="InterPro" id="IPR039181">
    <property type="entry name" value="Elapor1/2"/>
</dbReference>
<dbReference type="Proteomes" id="UP000279833">
    <property type="component" value="Unassembled WGS sequence"/>
</dbReference>
<dbReference type="InterPro" id="IPR056607">
    <property type="entry name" value="Elapor1/2_MRH"/>
</dbReference>
<keyword evidence="2" id="KW-1015">Disulfide bond</keyword>